<comment type="caution">
    <text evidence="2">The sequence shown here is derived from an EMBL/GenBank/DDBJ whole genome shotgun (WGS) entry which is preliminary data.</text>
</comment>
<keyword evidence="1" id="KW-0812">Transmembrane</keyword>
<keyword evidence="3" id="KW-1185">Reference proteome</keyword>
<keyword evidence="1" id="KW-1133">Transmembrane helix</keyword>
<evidence type="ECO:0000313" key="2">
    <source>
        <dbReference type="EMBL" id="KAK0667380.1"/>
    </source>
</evidence>
<accession>A0AA39ZB42</accession>
<feature type="transmembrane region" description="Helical" evidence="1">
    <location>
        <begin position="6"/>
        <end position="24"/>
    </location>
</feature>
<name>A0AA39ZB42_9PEZI</name>
<dbReference type="Proteomes" id="UP001174997">
    <property type="component" value="Unassembled WGS sequence"/>
</dbReference>
<evidence type="ECO:0000256" key="1">
    <source>
        <dbReference type="SAM" id="Phobius"/>
    </source>
</evidence>
<proteinExistence type="predicted"/>
<dbReference type="AlphaFoldDB" id="A0AA39ZB42"/>
<sequence>MFYLPLMALFLFCFFPSSLVLYHYRQSFFFLFGMGEKEERRGGRERFKKCRVVYKKDLWVEIWVVLRVFKRLLCTME</sequence>
<organism evidence="2 3">
    <name type="scientific">Cercophora samala</name>
    <dbReference type="NCBI Taxonomy" id="330535"/>
    <lineage>
        <taxon>Eukaryota</taxon>
        <taxon>Fungi</taxon>
        <taxon>Dikarya</taxon>
        <taxon>Ascomycota</taxon>
        <taxon>Pezizomycotina</taxon>
        <taxon>Sordariomycetes</taxon>
        <taxon>Sordariomycetidae</taxon>
        <taxon>Sordariales</taxon>
        <taxon>Lasiosphaeriaceae</taxon>
        <taxon>Cercophora</taxon>
    </lineage>
</organism>
<reference evidence="2" key="1">
    <citation type="submission" date="2023-06" db="EMBL/GenBank/DDBJ databases">
        <title>Genome-scale phylogeny and comparative genomics of the fungal order Sordariales.</title>
        <authorList>
            <consortium name="Lawrence Berkeley National Laboratory"/>
            <person name="Hensen N."/>
            <person name="Bonometti L."/>
            <person name="Westerberg I."/>
            <person name="Brannstrom I.O."/>
            <person name="Guillou S."/>
            <person name="Cros-Aarteil S."/>
            <person name="Calhoun S."/>
            <person name="Haridas S."/>
            <person name="Kuo A."/>
            <person name="Mondo S."/>
            <person name="Pangilinan J."/>
            <person name="Riley R."/>
            <person name="Labutti K."/>
            <person name="Andreopoulos B."/>
            <person name="Lipzen A."/>
            <person name="Chen C."/>
            <person name="Yanf M."/>
            <person name="Daum C."/>
            <person name="Ng V."/>
            <person name="Clum A."/>
            <person name="Steindorff A."/>
            <person name="Ohm R."/>
            <person name="Martin F."/>
            <person name="Silar P."/>
            <person name="Natvig D."/>
            <person name="Lalanne C."/>
            <person name="Gautier V."/>
            <person name="Ament-Velasquez S.L."/>
            <person name="Kruys A."/>
            <person name="Hutchinson M.I."/>
            <person name="Powell A.J."/>
            <person name="Barry K."/>
            <person name="Miller A.N."/>
            <person name="Grigoriev I.V."/>
            <person name="Debuchy R."/>
            <person name="Gladieux P."/>
            <person name="Thoren M.H."/>
            <person name="Johannesson H."/>
        </authorList>
    </citation>
    <scope>NUCLEOTIDE SEQUENCE</scope>
    <source>
        <strain evidence="2">CBS 307.81</strain>
    </source>
</reference>
<evidence type="ECO:0000313" key="3">
    <source>
        <dbReference type="Proteomes" id="UP001174997"/>
    </source>
</evidence>
<gene>
    <name evidence="2" type="ORF">QBC41DRAFT_324131</name>
</gene>
<protein>
    <submittedName>
        <fullName evidence="2">Uncharacterized protein</fullName>
    </submittedName>
</protein>
<dbReference type="EMBL" id="JAULSY010000073">
    <property type="protein sequence ID" value="KAK0667380.1"/>
    <property type="molecule type" value="Genomic_DNA"/>
</dbReference>
<keyword evidence="1" id="KW-0472">Membrane</keyword>